<evidence type="ECO:0000313" key="1">
    <source>
        <dbReference type="EMBL" id="MFC7669106.1"/>
    </source>
</evidence>
<dbReference type="EMBL" id="JBHTEK010000001">
    <property type="protein sequence ID" value="MFC7669106.1"/>
    <property type="molecule type" value="Genomic_DNA"/>
</dbReference>
<evidence type="ECO:0008006" key="3">
    <source>
        <dbReference type="Google" id="ProtNLM"/>
    </source>
</evidence>
<keyword evidence="2" id="KW-1185">Reference proteome</keyword>
<reference evidence="2" key="1">
    <citation type="journal article" date="2019" name="Int. J. Syst. Evol. Microbiol.">
        <title>The Global Catalogue of Microorganisms (GCM) 10K type strain sequencing project: providing services to taxonomists for standard genome sequencing and annotation.</title>
        <authorList>
            <consortium name="The Broad Institute Genomics Platform"/>
            <consortium name="The Broad Institute Genome Sequencing Center for Infectious Disease"/>
            <person name="Wu L."/>
            <person name="Ma J."/>
        </authorList>
    </citation>
    <scope>NUCLEOTIDE SEQUENCE [LARGE SCALE GENOMIC DNA]</scope>
    <source>
        <strain evidence="2">JCM 19635</strain>
    </source>
</reference>
<organism evidence="1 2">
    <name type="scientific">Hymenobacter humi</name>
    <dbReference type="NCBI Taxonomy" id="1411620"/>
    <lineage>
        <taxon>Bacteria</taxon>
        <taxon>Pseudomonadati</taxon>
        <taxon>Bacteroidota</taxon>
        <taxon>Cytophagia</taxon>
        <taxon>Cytophagales</taxon>
        <taxon>Hymenobacteraceae</taxon>
        <taxon>Hymenobacter</taxon>
    </lineage>
</organism>
<dbReference type="Proteomes" id="UP001596513">
    <property type="component" value="Unassembled WGS sequence"/>
</dbReference>
<sequence>MPTFVVTMRLPDTYDEEFIALIPSHRDFINQLLNEKVVEVYAISSDRSRGWVTMNGDNAAAVQAVVEQFPSTTTYMAWKLMSLFIFDSAASRFPHISLN</sequence>
<name>A0ABW2U892_9BACT</name>
<proteinExistence type="predicted"/>
<protein>
    <recommendedName>
        <fullName evidence="3">Muconolactone isomerase domain-containing protein</fullName>
    </recommendedName>
</protein>
<accession>A0ABW2U892</accession>
<evidence type="ECO:0000313" key="2">
    <source>
        <dbReference type="Proteomes" id="UP001596513"/>
    </source>
</evidence>
<comment type="caution">
    <text evidence="1">The sequence shown here is derived from an EMBL/GenBank/DDBJ whole genome shotgun (WGS) entry which is preliminary data.</text>
</comment>
<dbReference type="RefSeq" id="WP_380204627.1">
    <property type="nucleotide sequence ID" value="NZ_JBHTEK010000001.1"/>
</dbReference>
<gene>
    <name evidence="1" type="ORF">ACFQT0_18425</name>
</gene>